<reference evidence="2" key="2">
    <citation type="journal article" date="2015" name="Data Brief">
        <title>Shoot transcriptome of the giant reed, Arundo donax.</title>
        <authorList>
            <person name="Barrero R.A."/>
            <person name="Guerrero F.D."/>
            <person name="Moolhuijzen P."/>
            <person name="Goolsby J.A."/>
            <person name="Tidwell J."/>
            <person name="Bellgard S.E."/>
            <person name="Bellgard M.I."/>
        </authorList>
    </citation>
    <scope>NUCLEOTIDE SEQUENCE</scope>
    <source>
        <tissue evidence="2">Shoot tissue taken approximately 20 cm above the soil surface</tissue>
    </source>
</reference>
<dbReference type="EMBL" id="GBRH01225296">
    <property type="protein sequence ID" value="JAD72599.1"/>
    <property type="molecule type" value="Transcribed_RNA"/>
</dbReference>
<organism evidence="2">
    <name type="scientific">Arundo donax</name>
    <name type="common">Giant reed</name>
    <name type="synonym">Donax arundinaceus</name>
    <dbReference type="NCBI Taxonomy" id="35708"/>
    <lineage>
        <taxon>Eukaryota</taxon>
        <taxon>Viridiplantae</taxon>
        <taxon>Streptophyta</taxon>
        <taxon>Embryophyta</taxon>
        <taxon>Tracheophyta</taxon>
        <taxon>Spermatophyta</taxon>
        <taxon>Magnoliopsida</taxon>
        <taxon>Liliopsida</taxon>
        <taxon>Poales</taxon>
        <taxon>Poaceae</taxon>
        <taxon>PACMAD clade</taxon>
        <taxon>Arundinoideae</taxon>
        <taxon>Arundineae</taxon>
        <taxon>Arundo</taxon>
    </lineage>
</organism>
<evidence type="ECO:0000256" key="1">
    <source>
        <dbReference type="SAM" id="MobiDB-lite"/>
    </source>
</evidence>
<feature type="region of interest" description="Disordered" evidence="1">
    <location>
        <begin position="23"/>
        <end position="43"/>
    </location>
</feature>
<protein>
    <submittedName>
        <fullName evidence="2">Uncharacterized protein</fullName>
    </submittedName>
</protein>
<feature type="compositionally biased region" description="Polar residues" evidence="1">
    <location>
        <begin position="25"/>
        <end position="34"/>
    </location>
</feature>
<accession>A0A0A9C8M0</accession>
<dbReference type="AlphaFoldDB" id="A0A0A9C8M0"/>
<proteinExistence type="predicted"/>
<evidence type="ECO:0000313" key="2">
    <source>
        <dbReference type="EMBL" id="JAD72599.1"/>
    </source>
</evidence>
<sequence>MSLIMLHLKTLQASHPLIKRDTRTRNSQSTFQNRNMKRKTMKT</sequence>
<reference evidence="2" key="1">
    <citation type="submission" date="2014-09" db="EMBL/GenBank/DDBJ databases">
        <authorList>
            <person name="Magalhaes I.L.F."/>
            <person name="Oliveira U."/>
            <person name="Santos F.R."/>
            <person name="Vidigal T.H.D.A."/>
            <person name="Brescovit A.D."/>
            <person name="Santos A.J."/>
        </authorList>
    </citation>
    <scope>NUCLEOTIDE SEQUENCE</scope>
    <source>
        <tissue evidence="2">Shoot tissue taken approximately 20 cm above the soil surface</tissue>
    </source>
</reference>
<name>A0A0A9C8M0_ARUDO</name>